<keyword evidence="4" id="KW-1185">Reference proteome</keyword>
<protein>
    <recommendedName>
        <fullName evidence="5">DUF3558 domain-containing protein</fullName>
    </recommendedName>
</protein>
<feature type="chain" id="PRO_5046299830" description="DUF3558 domain-containing protein" evidence="2">
    <location>
        <begin position="22"/>
        <end position="358"/>
    </location>
</feature>
<feature type="region of interest" description="Disordered" evidence="1">
    <location>
        <begin position="23"/>
        <end position="47"/>
    </location>
</feature>
<dbReference type="GeneID" id="77474841"/>
<evidence type="ECO:0000256" key="2">
    <source>
        <dbReference type="SAM" id="SignalP"/>
    </source>
</evidence>
<evidence type="ECO:0008006" key="5">
    <source>
        <dbReference type="Google" id="ProtNLM"/>
    </source>
</evidence>
<evidence type="ECO:0000256" key="1">
    <source>
        <dbReference type="SAM" id="MobiDB-lite"/>
    </source>
</evidence>
<dbReference type="RefSeq" id="WP_151458265.1">
    <property type="nucleotide sequence ID" value="NZ_WAAO01000001.1"/>
</dbReference>
<dbReference type="PROSITE" id="PS51257">
    <property type="entry name" value="PROKAR_LIPOPROTEIN"/>
    <property type="match status" value="1"/>
</dbReference>
<proteinExistence type="predicted"/>
<organism evidence="3 4">
    <name type="scientific">Microbacterium algeriense</name>
    <dbReference type="NCBI Taxonomy" id="2615184"/>
    <lineage>
        <taxon>Bacteria</taxon>
        <taxon>Bacillati</taxon>
        <taxon>Actinomycetota</taxon>
        <taxon>Actinomycetes</taxon>
        <taxon>Micrococcales</taxon>
        <taxon>Microbacteriaceae</taxon>
        <taxon>Microbacterium</taxon>
    </lineage>
</organism>
<accession>A0ABQ6V7M3</accession>
<sequence length="358" mass="37395">MRVRPLVLFSLVTVLILTGCAPTPEVSPSPSASSPTPSPTPTPTEEPIEAPEAAFDVTCADVNDVIADLLGGSVGGEKDVMGLTSAPNWYPGPAQHMMQRAGGIACSAGDPEKFDPESSPDAYWGIAIVPDAQRILDGAAERGAGENGATGVRCYPSSCIIDLRDGEVLMSGSLRAPGITEADEGRVHEALEGILVSAANTLREVEVGPSEIAAARCESLLTAEEVAAELGTHVEITDFTMLGGWGIPAEVYYVKDGGQLCLYAEGLNIYEDATLVSLTTLPAGAWAFEELDGASPETVAGADAALSSVDFYGRSALDVRVGPDWLRFTFYDGRAAADMIPIATMAVEHLTRGRPSPQ</sequence>
<reference evidence="4" key="1">
    <citation type="submission" date="2019-09" db="EMBL/GenBank/DDBJ databases">
        <title>Whole genome sequencing of Microbacterium maritypicum.</title>
        <authorList>
            <person name="Lenchi N."/>
        </authorList>
    </citation>
    <scope>NUCLEOTIDE SEQUENCE [LARGE SCALE GENOMIC DNA]</scope>
    <source>
        <strain evidence="4">G1</strain>
    </source>
</reference>
<keyword evidence="2" id="KW-0732">Signal</keyword>
<evidence type="ECO:0000313" key="4">
    <source>
        <dbReference type="Proteomes" id="UP000478836"/>
    </source>
</evidence>
<feature type="signal peptide" evidence="2">
    <location>
        <begin position="1"/>
        <end position="21"/>
    </location>
</feature>
<gene>
    <name evidence="3" type="ORF">F6A08_00200</name>
</gene>
<dbReference type="Proteomes" id="UP000478836">
    <property type="component" value="Unassembled WGS sequence"/>
</dbReference>
<dbReference type="EMBL" id="WAAO01000001">
    <property type="protein sequence ID" value="KAB1866293.1"/>
    <property type="molecule type" value="Genomic_DNA"/>
</dbReference>
<comment type="caution">
    <text evidence="3">The sequence shown here is derived from an EMBL/GenBank/DDBJ whole genome shotgun (WGS) entry which is preliminary data.</text>
</comment>
<name>A0ABQ6V7M3_9MICO</name>
<evidence type="ECO:0000313" key="3">
    <source>
        <dbReference type="EMBL" id="KAB1866293.1"/>
    </source>
</evidence>
<feature type="compositionally biased region" description="Low complexity" evidence="1">
    <location>
        <begin position="23"/>
        <end position="35"/>
    </location>
</feature>